<dbReference type="Proteomes" id="UP001383192">
    <property type="component" value="Unassembled WGS sequence"/>
</dbReference>
<proteinExistence type="predicted"/>
<evidence type="ECO:0000256" key="1">
    <source>
        <dbReference type="SAM" id="SignalP"/>
    </source>
</evidence>
<protein>
    <submittedName>
        <fullName evidence="2">Uncharacterized protein</fullName>
    </submittedName>
</protein>
<feature type="signal peptide" evidence="1">
    <location>
        <begin position="1"/>
        <end position="22"/>
    </location>
</feature>
<keyword evidence="1" id="KW-0732">Signal</keyword>
<organism evidence="2 3">
    <name type="scientific">Paramarasmius palmivorus</name>
    <dbReference type="NCBI Taxonomy" id="297713"/>
    <lineage>
        <taxon>Eukaryota</taxon>
        <taxon>Fungi</taxon>
        <taxon>Dikarya</taxon>
        <taxon>Basidiomycota</taxon>
        <taxon>Agaricomycotina</taxon>
        <taxon>Agaricomycetes</taxon>
        <taxon>Agaricomycetidae</taxon>
        <taxon>Agaricales</taxon>
        <taxon>Marasmiineae</taxon>
        <taxon>Marasmiaceae</taxon>
        <taxon>Paramarasmius</taxon>
    </lineage>
</organism>
<dbReference type="AlphaFoldDB" id="A0AAW0BVT6"/>
<accession>A0AAW0BVT6</accession>
<feature type="chain" id="PRO_5043844253" evidence="1">
    <location>
        <begin position="23"/>
        <end position="87"/>
    </location>
</feature>
<comment type="caution">
    <text evidence="2">The sequence shown here is derived from an EMBL/GenBank/DDBJ whole genome shotgun (WGS) entry which is preliminary data.</text>
</comment>
<reference evidence="2 3" key="1">
    <citation type="submission" date="2024-01" db="EMBL/GenBank/DDBJ databases">
        <title>A draft genome for a cacao thread blight-causing isolate of Paramarasmius palmivorus.</title>
        <authorList>
            <person name="Baruah I.K."/>
            <person name="Bukari Y."/>
            <person name="Amoako-Attah I."/>
            <person name="Meinhardt L.W."/>
            <person name="Bailey B.A."/>
            <person name="Cohen S.P."/>
        </authorList>
    </citation>
    <scope>NUCLEOTIDE SEQUENCE [LARGE SCALE GENOMIC DNA]</scope>
    <source>
        <strain evidence="2 3">GH-12</strain>
    </source>
</reference>
<dbReference type="EMBL" id="JAYKXP010000074">
    <property type="protein sequence ID" value="KAK7030827.1"/>
    <property type="molecule type" value="Genomic_DNA"/>
</dbReference>
<name>A0AAW0BVT6_9AGAR</name>
<gene>
    <name evidence="2" type="ORF">VNI00_013935</name>
</gene>
<evidence type="ECO:0000313" key="3">
    <source>
        <dbReference type="Proteomes" id="UP001383192"/>
    </source>
</evidence>
<sequence length="87" mass="9178">MKSSINSFLLNLFLFAAATVYAAPTPYQVDSVNSGWVIVDPCNNGWHVGQVPERRGENAVDACNNGWSARAAGVAARTADAPSNTPV</sequence>
<keyword evidence="3" id="KW-1185">Reference proteome</keyword>
<evidence type="ECO:0000313" key="2">
    <source>
        <dbReference type="EMBL" id="KAK7030827.1"/>
    </source>
</evidence>